<dbReference type="PANTHER" id="PTHR30612:SF0">
    <property type="entry name" value="CHLOROPLAST PROTEIN-TRANSPORTING ATPASE"/>
    <property type="match status" value="1"/>
</dbReference>
<dbReference type="PROSITE" id="PS51192">
    <property type="entry name" value="HELICASE_ATP_BIND_1"/>
    <property type="match status" value="1"/>
</dbReference>
<evidence type="ECO:0000259" key="4">
    <source>
        <dbReference type="PROSITE" id="PS51192"/>
    </source>
</evidence>
<feature type="domain" description="SecA family profile" evidence="5">
    <location>
        <begin position="1"/>
        <end position="649"/>
    </location>
</feature>
<dbReference type="SMART" id="SM00957">
    <property type="entry name" value="SecA_DEAD"/>
    <property type="match status" value="1"/>
</dbReference>
<name>A0AAJ6YCL4_9HYME</name>
<dbReference type="Proteomes" id="UP000695007">
    <property type="component" value="Unplaced"/>
</dbReference>
<keyword evidence="6" id="KW-1185">Reference proteome</keyword>
<evidence type="ECO:0000256" key="1">
    <source>
        <dbReference type="ARBA" id="ARBA00022927"/>
    </source>
</evidence>
<dbReference type="Gene3D" id="3.40.50.300">
    <property type="entry name" value="P-loop containing nucleotide triphosphate hydrolases"/>
    <property type="match status" value="2"/>
</dbReference>
<dbReference type="GO" id="GO:0016020">
    <property type="term" value="C:membrane"/>
    <property type="evidence" value="ECO:0007669"/>
    <property type="project" value="InterPro"/>
</dbReference>
<protein>
    <submittedName>
        <fullName evidence="7">Protein translocase subunit SecA-like</fullName>
    </submittedName>
</protein>
<keyword evidence="1" id="KW-0653">Protein transport</keyword>
<feature type="domain" description="Helicase ATP-binding" evidence="4">
    <location>
        <begin position="115"/>
        <end position="273"/>
    </location>
</feature>
<dbReference type="GO" id="GO:0005524">
    <property type="term" value="F:ATP binding"/>
    <property type="evidence" value="ECO:0007669"/>
    <property type="project" value="InterPro"/>
</dbReference>
<dbReference type="GO" id="GO:0017038">
    <property type="term" value="P:protein import"/>
    <property type="evidence" value="ECO:0007669"/>
    <property type="project" value="InterPro"/>
</dbReference>
<sequence>MGQKRDADENLKSWEQLMSELVLDVQESGEEVESVDQSKANISESFARIKEHYDKWATRGIPEIGVYASACKAKERIFDADEISEAIAVMDRANELATGGQRLRAPQILSVLIFINTAVSYRGKLCQIESGEGKTVIVSLLATIMILQGEKTIDVITSNGLLAQDGVNSRKSFYSIFNISVDTNRTDKSYAQGSRKCYQADIVYGSISDFQFDYLRDTAEGLGTMSGRQFGRVILDEVDNMLVDNGRHIAKISTPFPGMENLKYIYLRIWSELLIVESELMDDFQERLKEFSVYDNSKEMAVREFVKIFDASMIGRMEERMKENLKDLSMKFVPSHCLRYAEGMIPKWIGNAIRARYFIHENEQYSVKEVEGQLVIVPVDYSNTGVTLKNTVWSYGLHQFVQMKHNLRLTPESLTSSCVSNYAYIGKYGNKIFGLTGTLGSKAEQELLSSIYNIDYARVPSYKVKLFREYEGIVVPDDDWSIEVVLTTIGLIRSTGRAVLIICKTIADLLQLEELFDSTKDLPWDCKIRLKKFQDEDMAAVTQEIVAPGDVIVATNIAGRGADFKTSSELEEMGGLHVCVGFCPDNERVKDQAYFRTSRQGNRGSAQLLVRESEIKKLNIDTTNPEAIDFGEINRRIDIMEVERLSDIKRSKVDVLRYEDALFALFSDLCQELKNNNVITWGHSYLMKDLKEFWAFWLENQNFEGKKFSMKEASFVFYKFKNHELTRKIIDGAISHNPFYGVLQADFFLKNDEMEKAKAALVNAICLSKNANVMYPAFITLFDSTIEEKGPLLSKFRSFLYKVFTSESHVGEKWSKYTSEILEYLTIAHTGLTQEINYLESHYFNDDYNEDFKRLITSSANQKENLLVKHLIAKLTCLKVHRGNVDALLEYLEAAEAQSLIISKRMSDYLKNFKPETKEEKQTKNLLTDPEVTELGAKGLKTIYSLKKIAIVPDSTLAKAKTQILGALTLMARATAFPPLNFVVANVAGVLVAEAVASIVLAFFKETNNIDDLLEKTEYLKGNTYRKITLDVFRVDNYPNGPKA</sequence>
<dbReference type="InterPro" id="IPR036670">
    <property type="entry name" value="SecA_X-link_sf"/>
</dbReference>
<dbReference type="InterPro" id="IPR014001">
    <property type="entry name" value="Helicase_ATP-bd"/>
</dbReference>
<gene>
    <name evidence="7" type="primary">LOC105360346</name>
</gene>
<proteinExistence type="predicted"/>
<evidence type="ECO:0000313" key="6">
    <source>
        <dbReference type="Proteomes" id="UP000695007"/>
    </source>
</evidence>
<evidence type="ECO:0000313" key="7">
    <source>
        <dbReference type="RefSeq" id="XP_011495539.1"/>
    </source>
</evidence>
<dbReference type="SUPFAM" id="SSF52540">
    <property type="entry name" value="P-loop containing nucleoside triphosphate hydrolases"/>
    <property type="match status" value="2"/>
</dbReference>
<dbReference type="InterPro" id="IPR000185">
    <property type="entry name" value="SecA"/>
</dbReference>
<dbReference type="GeneID" id="105360346"/>
<dbReference type="AlphaFoldDB" id="A0AAJ6YCL4"/>
<dbReference type="SUPFAM" id="SSF81767">
    <property type="entry name" value="Pre-protein crosslinking domain of SecA"/>
    <property type="match status" value="1"/>
</dbReference>
<reference evidence="7" key="1">
    <citation type="submission" date="2025-08" db="UniProtKB">
        <authorList>
            <consortium name="RefSeq"/>
        </authorList>
    </citation>
    <scope>IDENTIFICATION</scope>
</reference>
<accession>A0AAJ6YCL4</accession>
<dbReference type="PANTHER" id="PTHR30612">
    <property type="entry name" value="SECA INNER MEMBRANE COMPONENT OF SEC PROTEIN SECRETION SYSTEM"/>
    <property type="match status" value="1"/>
</dbReference>
<organism evidence="6 7">
    <name type="scientific">Ceratosolen solmsi marchali</name>
    <dbReference type="NCBI Taxonomy" id="326594"/>
    <lineage>
        <taxon>Eukaryota</taxon>
        <taxon>Metazoa</taxon>
        <taxon>Ecdysozoa</taxon>
        <taxon>Arthropoda</taxon>
        <taxon>Hexapoda</taxon>
        <taxon>Insecta</taxon>
        <taxon>Pterygota</taxon>
        <taxon>Neoptera</taxon>
        <taxon>Endopterygota</taxon>
        <taxon>Hymenoptera</taxon>
        <taxon>Apocrita</taxon>
        <taxon>Proctotrupomorpha</taxon>
        <taxon>Chalcidoidea</taxon>
        <taxon>Agaonidae</taxon>
        <taxon>Agaoninae</taxon>
        <taxon>Ceratosolen</taxon>
    </lineage>
</organism>
<dbReference type="RefSeq" id="XP_011495539.1">
    <property type="nucleotide sequence ID" value="XM_011497237.1"/>
</dbReference>
<dbReference type="PROSITE" id="PS51196">
    <property type="entry name" value="SECA_MOTOR_DEAD"/>
    <property type="match status" value="1"/>
</dbReference>
<keyword evidence="1" id="KW-0813">Transport</keyword>
<dbReference type="InterPro" id="IPR011115">
    <property type="entry name" value="SecA_DEAD"/>
</dbReference>
<evidence type="ECO:0000259" key="5">
    <source>
        <dbReference type="PROSITE" id="PS51196"/>
    </source>
</evidence>
<evidence type="ECO:0000256" key="3">
    <source>
        <dbReference type="SAM" id="Phobius"/>
    </source>
</evidence>
<dbReference type="Gene3D" id="3.90.1440.10">
    <property type="entry name" value="SecA, preprotein cross-linking domain"/>
    <property type="match status" value="1"/>
</dbReference>
<keyword evidence="2" id="KW-0811">Translocation</keyword>
<feature type="transmembrane region" description="Helical" evidence="3">
    <location>
        <begin position="982"/>
        <end position="1004"/>
    </location>
</feature>
<dbReference type="InterPro" id="IPR027417">
    <property type="entry name" value="P-loop_NTPase"/>
</dbReference>
<dbReference type="InterPro" id="IPR014018">
    <property type="entry name" value="SecA_motor_DEAD"/>
</dbReference>
<dbReference type="GO" id="GO:0006605">
    <property type="term" value="P:protein targeting"/>
    <property type="evidence" value="ECO:0007669"/>
    <property type="project" value="InterPro"/>
</dbReference>
<dbReference type="PRINTS" id="PR00906">
    <property type="entry name" value="SECA"/>
</dbReference>
<keyword evidence="3" id="KW-1133">Transmembrane helix</keyword>
<dbReference type="GO" id="GO:0006886">
    <property type="term" value="P:intracellular protein transport"/>
    <property type="evidence" value="ECO:0007669"/>
    <property type="project" value="InterPro"/>
</dbReference>
<dbReference type="Pfam" id="PF07517">
    <property type="entry name" value="SecA_DEAD"/>
    <property type="match status" value="1"/>
</dbReference>
<keyword evidence="3" id="KW-0812">Transmembrane</keyword>
<keyword evidence="3" id="KW-0472">Membrane</keyword>
<dbReference type="KEGG" id="csol:105360346"/>
<evidence type="ECO:0000256" key="2">
    <source>
        <dbReference type="ARBA" id="ARBA00023010"/>
    </source>
</evidence>